<dbReference type="PANTHER" id="PTHR37825:SF1">
    <property type="entry name" value="TRNA(MET) CYTIDINE ACETATE LIGASE"/>
    <property type="match status" value="1"/>
</dbReference>
<evidence type="ECO:0000256" key="2">
    <source>
        <dbReference type="ARBA" id="ARBA00022694"/>
    </source>
</evidence>
<comment type="function">
    <text evidence="3">Catalyzes the formation of N(4)-acetylcytidine (ac(4)C) at the wobble position of elongator tRNA(Met), using acetate and ATP as substrates. First activates an acetate ion to form acetyladenylate (Ac-AMP) and then transfers the acetyl group to tRNA to form ac(4)C34.</text>
</comment>
<dbReference type="InterPro" id="IPR014729">
    <property type="entry name" value="Rossmann-like_a/b/a_fold"/>
</dbReference>
<feature type="binding site" evidence="3">
    <location>
        <position position="101"/>
    </location>
    <ligand>
        <name>ATP</name>
        <dbReference type="ChEBI" id="CHEBI:30616"/>
    </ligand>
</feature>
<keyword evidence="5" id="KW-1185">Reference proteome</keyword>
<dbReference type="GO" id="GO:0000049">
    <property type="term" value="F:tRNA binding"/>
    <property type="evidence" value="ECO:0007669"/>
    <property type="project" value="UniProtKB-KW"/>
</dbReference>
<keyword evidence="3" id="KW-0694">RNA-binding</keyword>
<dbReference type="InterPro" id="IPR008513">
    <property type="entry name" value="tRNA(Met)_cyd_acetate_ligase"/>
</dbReference>
<dbReference type="GO" id="GO:0006400">
    <property type="term" value="P:tRNA modification"/>
    <property type="evidence" value="ECO:0007669"/>
    <property type="project" value="UniProtKB-UniRule"/>
</dbReference>
<organism evidence="4 5">
    <name type="scientific">Lederbergia galactosidilytica</name>
    <dbReference type="NCBI Taxonomy" id="217031"/>
    <lineage>
        <taxon>Bacteria</taxon>
        <taxon>Bacillati</taxon>
        <taxon>Bacillota</taxon>
        <taxon>Bacilli</taxon>
        <taxon>Bacillales</taxon>
        <taxon>Bacillaceae</taxon>
        <taxon>Lederbergia</taxon>
    </lineage>
</organism>
<keyword evidence="3" id="KW-0963">Cytoplasm</keyword>
<dbReference type="OrthoDB" id="9769796at2"/>
<dbReference type="STRING" id="217031.ABB05_22240"/>
<keyword evidence="3" id="KW-0547">Nucleotide-binding</keyword>
<keyword evidence="2 3" id="KW-0819">tRNA processing</keyword>
<protein>
    <recommendedName>
        <fullName evidence="3">tRNA(Met) cytidine acetate ligase</fullName>
        <ecNumber evidence="3">6.3.4.-</ecNumber>
    </recommendedName>
</protein>
<dbReference type="GO" id="GO:0005524">
    <property type="term" value="F:ATP binding"/>
    <property type="evidence" value="ECO:0007669"/>
    <property type="project" value="UniProtKB-KW"/>
</dbReference>
<dbReference type="SUPFAM" id="SSF52374">
    <property type="entry name" value="Nucleotidylyl transferase"/>
    <property type="match status" value="1"/>
</dbReference>
<dbReference type="Proteomes" id="UP000077881">
    <property type="component" value="Unassembled WGS sequence"/>
</dbReference>
<dbReference type="Gene3D" id="3.40.50.620">
    <property type="entry name" value="HUPs"/>
    <property type="match status" value="1"/>
</dbReference>
<proteinExistence type="inferred from homology"/>
<dbReference type="NCBIfam" id="NF010191">
    <property type="entry name" value="PRK13670.1"/>
    <property type="match status" value="1"/>
</dbReference>
<keyword evidence="1 3" id="KW-0436">Ligase</keyword>
<sequence length="402" mass="46267">MKTVGIVVEYNPFHNGHLYQLQKAKEEARADIAICVMSGNFLQRGEPALVSKWSRTKMALAAGIDLVIELPFAFSVQKAEIFAYGAVHLLNALNCRYICFGSESGEIKDFQDSVSFIKKHQFQYEKYIKEFVKTGMSYPSALSKAYKTLRPNNEWIDLSKPNNILGFHYMDAAAKINPQLQFITVKRKNAGYHDLSFNETNIASATSIRNQLYQTGITDVIHEYIPKTSLSELQSYFANFGQLHSWENYWDYLQYQLLSKSSSELKVIYEVEEGLENRLIRAAQSSKDFQSFMKTIKTKRYTWTRLQRTLTHILLNVHKETIRSFGNEPQYVRLLGMSQSGQKYLSAIKKDLEIPLISKVSAQQNQMLALDIKATHIYAHGLAEPYRSKMLDLDYRQPPIMM</sequence>
<dbReference type="GO" id="GO:0005737">
    <property type="term" value="C:cytoplasm"/>
    <property type="evidence" value="ECO:0007669"/>
    <property type="project" value="UniProtKB-SubCell"/>
</dbReference>
<keyword evidence="3" id="KW-0820">tRNA-binding</keyword>
<gene>
    <name evidence="3" type="primary">tmcAL</name>
    <name evidence="4" type="ORF">ABB05_22240</name>
</gene>
<feature type="binding site" evidence="3">
    <location>
        <position position="162"/>
    </location>
    <ligand>
        <name>ATP</name>
        <dbReference type="ChEBI" id="CHEBI:30616"/>
    </ligand>
</feature>
<comment type="caution">
    <text evidence="3">Lacks conserved residue(s) required for the propagation of feature annotation.</text>
</comment>
<dbReference type="RefSeq" id="WP_064468978.1">
    <property type="nucleotide sequence ID" value="NZ_JAGGKH010000002.1"/>
</dbReference>
<feature type="binding site" evidence="3">
    <location>
        <begin position="7"/>
        <end position="20"/>
    </location>
    <ligand>
        <name>ATP</name>
        <dbReference type="ChEBI" id="CHEBI:30616"/>
    </ligand>
</feature>
<evidence type="ECO:0000256" key="3">
    <source>
        <dbReference type="HAMAP-Rule" id="MF_01539"/>
    </source>
</evidence>
<dbReference type="AlphaFoldDB" id="A0A177ZIA4"/>
<comment type="subcellular location">
    <subcellularLocation>
        <location evidence="3">Cytoplasm</location>
    </subcellularLocation>
</comment>
<dbReference type="EMBL" id="LDJR01000062">
    <property type="protein sequence ID" value="OAK67080.1"/>
    <property type="molecule type" value="Genomic_DNA"/>
</dbReference>
<evidence type="ECO:0000313" key="5">
    <source>
        <dbReference type="Proteomes" id="UP000077881"/>
    </source>
</evidence>
<feature type="binding site" evidence="3">
    <location>
        <position position="187"/>
    </location>
    <ligand>
        <name>ATP</name>
        <dbReference type="ChEBI" id="CHEBI:30616"/>
    </ligand>
</feature>
<comment type="similarity">
    <text evidence="3">Belongs to the TmcAL family.</text>
</comment>
<comment type="catalytic activity">
    <reaction evidence="3">
        <text>cytidine(34) in elongator tRNA(Met) + acetate + ATP = N(4)-acetylcytidine(34) in elongator tRNA(Met) + AMP + diphosphate</text>
        <dbReference type="Rhea" id="RHEA:58144"/>
        <dbReference type="Rhea" id="RHEA-COMP:10693"/>
        <dbReference type="Rhea" id="RHEA-COMP:10694"/>
        <dbReference type="ChEBI" id="CHEBI:30089"/>
        <dbReference type="ChEBI" id="CHEBI:30616"/>
        <dbReference type="ChEBI" id="CHEBI:33019"/>
        <dbReference type="ChEBI" id="CHEBI:74900"/>
        <dbReference type="ChEBI" id="CHEBI:82748"/>
        <dbReference type="ChEBI" id="CHEBI:456215"/>
    </reaction>
</comment>
<dbReference type="PANTHER" id="PTHR37825">
    <property type="entry name" value="TRNA(MET) CYTIDINE ACETATE LIGASE"/>
    <property type="match status" value="1"/>
</dbReference>
<dbReference type="GO" id="GO:0016879">
    <property type="term" value="F:ligase activity, forming carbon-nitrogen bonds"/>
    <property type="evidence" value="ECO:0007669"/>
    <property type="project" value="UniProtKB-UniRule"/>
</dbReference>
<dbReference type="HAMAP" id="MF_01539">
    <property type="entry name" value="TmcAL"/>
    <property type="match status" value="1"/>
</dbReference>
<accession>A0A177ZIA4</accession>
<evidence type="ECO:0000256" key="1">
    <source>
        <dbReference type="ARBA" id="ARBA00022598"/>
    </source>
</evidence>
<name>A0A177ZIA4_9BACI</name>
<evidence type="ECO:0000313" key="4">
    <source>
        <dbReference type="EMBL" id="OAK67080.1"/>
    </source>
</evidence>
<dbReference type="Pfam" id="PF05636">
    <property type="entry name" value="HIGH_NTase1"/>
    <property type="match status" value="1"/>
</dbReference>
<reference evidence="4 5" key="1">
    <citation type="submission" date="2015-05" db="EMBL/GenBank/DDBJ databases">
        <title>Comparison of genome.</title>
        <authorList>
            <person name="Zheng Z."/>
            <person name="Sun M."/>
        </authorList>
    </citation>
    <scope>NUCLEOTIDE SEQUENCE [LARGE SCALE GENOMIC DNA]</scope>
    <source>
        <strain evidence="4 5">G25-74</strain>
    </source>
</reference>
<dbReference type="PATRIC" id="fig|217031.6.peg.4837"/>
<keyword evidence="3" id="KW-0067">ATP-binding</keyword>
<dbReference type="EC" id="6.3.4.-" evidence="3"/>
<comment type="caution">
    <text evidence="4">The sequence shown here is derived from an EMBL/GenBank/DDBJ whole genome shotgun (WGS) entry which is preliminary data.</text>
</comment>